<dbReference type="Proteomes" id="UP000003053">
    <property type="component" value="Unassembled WGS sequence"/>
</dbReference>
<dbReference type="AlphaFoldDB" id="A4C319"/>
<evidence type="ECO:0000313" key="2">
    <source>
        <dbReference type="EMBL" id="EAR11490.1"/>
    </source>
</evidence>
<dbReference type="EMBL" id="AAOG01000006">
    <property type="protein sequence ID" value="EAR11490.1"/>
    <property type="molecule type" value="Genomic_DNA"/>
</dbReference>
<dbReference type="eggNOG" id="ENOG5030XYX">
    <property type="taxonomic scope" value="Bacteria"/>
</dbReference>
<proteinExistence type="predicted"/>
<feature type="transmembrane region" description="Helical" evidence="1">
    <location>
        <begin position="12"/>
        <end position="30"/>
    </location>
</feature>
<evidence type="ECO:0000256" key="1">
    <source>
        <dbReference type="SAM" id="Phobius"/>
    </source>
</evidence>
<sequence length="77" mass="9220">MNKKTKVIILRYLISFIIFLIVWIILHFSFENLENPYKAMISAGIMAILSPRIKEYETQSEKKMQVMWIFLRKPISI</sequence>
<keyword evidence="1" id="KW-0812">Transmembrane</keyword>
<dbReference type="RefSeq" id="WP_004569841.1">
    <property type="nucleotide sequence ID" value="NZ_CH724148.1"/>
</dbReference>
<organism evidence="2 3">
    <name type="scientific">Polaribacter irgensii 23-P</name>
    <dbReference type="NCBI Taxonomy" id="313594"/>
    <lineage>
        <taxon>Bacteria</taxon>
        <taxon>Pseudomonadati</taxon>
        <taxon>Bacteroidota</taxon>
        <taxon>Flavobacteriia</taxon>
        <taxon>Flavobacteriales</taxon>
        <taxon>Flavobacteriaceae</taxon>
    </lineage>
</organism>
<dbReference type="OrthoDB" id="1203191at2"/>
<evidence type="ECO:0000313" key="3">
    <source>
        <dbReference type="Proteomes" id="UP000003053"/>
    </source>
</evidence>
<keyword evidence="3" id="KW-1185">Reference proteome</keyword>
<reference evidence="2 3" key="1">
    <citation type="submission" date="2006-02" db="EMBL/GenBank/DDBJ databases">
        <authorList>
            <person name="Murray A."/>
            <person name="Staley J."/>
            <person name="Ferriera S."/>
            <person name="Johnson J."/>
            <person name="Kravitz S."/>
            <person name="Halpern A."/>
            <person name="Remington K."/>
            <person name="Beeson K."/>
            <person name="Tran B."/>
            <person name="Rogers Y.-H."/>
            <person name="Friedman R."/>
            <person name="Venter J.C."/>
        </authorList>
    </citation>
    <scope>NUCLEOTIDE SEQUENCE [LARGE SCALE GENOMIC DNA]</scope>
    <source>
        <strain evidence="2 3">23-P</strain>
    </source>
</reference>
<comment type="caution">
    <text evidence="2">The sequence shown here is derived from an EMBL/GenBank/DDBJ whole genome shotgun (WGS) entry which is preliminary data.</text>
</comment>
<gene>
    <name evidence="2" type="ORF">PI23P_06101</name>
</gene>
<dbReference type="STRING" id="313594.PI23P_06101"/>
<dbReference type="HOGENOM" id="CLU_198310_0_0_10"/>
<name>A4C319_9FLAO</name>
<protein>
    <submittedName>
        <fullName evidence="2">Uncharacterized protein</fullName>
    </submittedName>
</protein>
<accession>A4C319</accession>
<keyword evidence="1" id="KW-1133">Transmembrane helix</keyword>
<keyword evidence="1" id="KW-0472">Membrane</keyword>